<feature type="chain" id="PRO_5042282700" evidence="1">
    <location>
        <begin position="16"/>
        <end position="303"/>
    </location>
</feature>
<dbReference type="Proteomes" id="UP001293254">
    <property type="component" value="Unassembled WGS sequence"/>
</dbReference>
<dbReference type="Pfam" id="PF00067">
    <property type="entry name" value="p450"/>
    <property type="match status" value="1"/>
</dbReference>
<sequence length="303" mass="34280">MELALTLFLLLSVAAWLWLLRVLKPNPGPRKSANLPPGPNSLPIIGNILELGEKPHQSLAKLSKIYGPLMRLKLGTMTAVVVSSPETARLVLQKYDQVFSSRTHVEAMRALDHDKHSVSQLPTVGNRWRKLRKLCKENMFSVQRLDGSQGLRREKWRNLHDYVKECCVNGQGVDIGRAAFTTSLNLMSEALFSMDFAALGSADSSQEFRDIVWGVMAVVGKPNLADYYPLLRLVDPQGILRETTFYFNKCFAIFDEIIRQRLQISDPTPKNDMLEALLEINQKNEAEFSFSDMKHLLLVLILN</sequence>
<dbReference type="EMBL" id="JACGWO010000009">
    <property type="protein sequence ID" value="KAK4418734.1"/>
    <property type="molecule type" value="Genomic_DNA"/>
</dbReference>
<evidence type="ECO:0000256" key="1">
    <source>
        <dbReference type="SAM" id="SignalP"/>
    </source>
</evidence>
<dbReference type="PANTHER" id="PTHR24299:SF59">
    <property type="entry name" value="CYTOCHROME P450 SUPERFAMILY PROTEIN"/>
    <property type="match status" value="1"/>
</dbReference>
<dbReference type="Gene3D" id="1.10.630.10">
    <property type="entry name" value="Cytochrome P450"/>
    <property type="match status" value="1"/>
</dbReference>
<dbReference type="InterPro" id="IPR036396">
    <property type="entry name" value="Cyt_P450_sf"/>
</dbReference>
<dbReference type="GO" id="GO:0020037">
    <property type="term" value="F:heme binding"/>
    <property type="evidence" value="ECO:0007669"/>
    <property type="project" value="InterPro"/>
</dbReference>
<dbReference type="GO" id="GO:0016705">
    <property type="term" value="F:oxidoreductase activity, acting on paired donors, with incorporation or reduction of molecular oxygen"/>
    <property type="evidence" value="ECO:0007669"/>
    <property type="project" value="InterPro"/>
</dbReference>
<protein>
    <submittedName>
        <fullName evidence="2">Cytochrome</fullName>
    </submittedName>
</protein>
<dbReference type="InterPro" id="IPR001128">
    <property type="entry name" value="Cyt_P450"/>
</dbReference>
<feature type="signal peptide" evidence="1">
    <location>
        <begin position="1"/>
        <end position="15"/>
    </location>
</feature>
<name>A0AAE1XVE6_9LAMI</name>
<dbReference type="SUPFAM" id="SSF48264">
    <property type="entry name" value="Cytochrome P450"/>
    <property type="match status" value="1"/>
</dbReference>
<dbReference type="GO" id="GO:0005506">
    <property type="term" value="F:iron ion binding"/>
    <property type="evidence" value="ECO:0007669"/>
    <property type="project" value="InterPro"/>
</dbReference>
<dbReference type="AlphaFoldDB" id="A0AAE1XVE6"/>
<accession>A0AAE1XVE6</accession>
<gene>
    <name evidence="2" type="ORF">Salat_2286200</name>
</gene>
<reference evidence="2" key="1">
    <citation type="submission" date="2020-06" db="EMBL/GenBank/DDBJ databases">
        <authorList>
            <person name="Li T."/>
            <person name="Hu X."/>
            <person name="Zhang T."/>
            <person name="Song X."/>
            <person name="Zhang H."/>
            <person name="Dai N."/>
            <person name="Sheng W."/>
            <person name="Hou X."/>
            <person name="Wei L."/>
        </authorList>
    </citation>
    <scope>NUCLEOTIDE SEQUENCE</scope>
    <source>
        <strain evidence="2">3651</strain>
        <tissue evidence="2">Leaf</tissue>
    </source>
</reference>
<organism evidence="2 3">
    <name type="scientific">Sesamum alatum</name>
    <dbReference type="NCBI Taxonomy" id="300844"/>
    <lineage>
        <taxon>Eukaryota</taxon>
        <taxon>Viridiplantae</taxon>
        <taxon>Streptophyta</taxon>
        <taxon>Embryophyta</taxon>
        <taxon>Tracheophyta</taxon>
        <taxon>Spermatophyta</taxon>
        <taxon>Magnoliopsida</taxon>
        <taxon>eudicotyledons</taxon>
        <taxon>Gunneridae</taxon>
        <taxon>Pentapetalae</taxon>
        <taxon>asterids</taxon>
        <taxon>lamiids</taxon>
        <taxon>Lamiales</taxon>
        <taxon>Pedaliaceae</taxon>
        <taxon>Sesamum</taxon>
    </lineage>
</organism>
<comment type="caution">
    <text evidence="2">The sequence shown here is derived from an EMBL/GenBank/DDBJ whole genome shotgun (WGS) entry which is preliminary data.</text>
</comment>
<keyword evidence="3" id="KW-1185">Reference proteome</keyword>
<evidence type="ECO:0000313" key="3">
    <source>
        <dbReference type="Proteomes" id="UP001293254"/>
    </source>
</evidence>
<evidence type="ECO:0000313" key="2">
    <source>
        <dbReference type="EMBL" id="KAK4418734.1"/>
    </source>
</evidence>
<keyword evidence="1" id="KW-0732">Signal</keyword>
<proteinExistence type="predicted"/>
<dbReference type="PANTHER" id="PTHR24299">
    <property type="entry name" value="CYTOCHROME P450 FAMILY 1"/>
    <property type="match status" value="1"/>
</dbReference>
<reference evidence="2" key="2">
    <citation type="journal article" date="2024" name="Plant">
        <title>Genomic evolution and insights into agronomic trait innovations of Sesamum species.</title>
        <authorList>
            <person name="Miao H."/>
            <person name="Wang L."/>
            <person name="Qu L."/>
            <person name="Liu H."/>
            <person name="Sun Y."/>
            <person name="Le M."/>
            <person name="Wang Q."/>
            <person name="Wei S."/>
            <person name="Zheng Y."/>
            <person name="Lin W."/>
            <person name="Duan Y."/>
            <person name="Cao H."/>
            <person name="Xiong S."/>
            <person name="Wang X."/>
            <person name="Wei L."/>
            <person name="Li C."/>
            <person name="Ma Q."/>
            <person name="Ju M."/>
            <person name="Zhao R."/>
            <person name="Li G."/>
            <person name="Mu C."/>
            <person name="Tian Q."/>
            <person name="Mei H."/>
            <person name="Zhang T."/>
            <person name="Gao T."/>
            <person name="Zhang H."/>
        </authorList>
    </citation>
    <scope>NUCLEOTIDE SEQUENCE</scope>
    <source>
        <strain evidence="2">3651</strain>
    </source>
</reference>
<dbReference type="GO" id="GO:0004497">
    <property type="term" value="F:monooxygenase activity"/>
    <property type="evidence" value="ECO:0007669"/>
    <property type="project" value="InterPro"/>
</dbReference>